<organism evidence="3 4">
    <name type="scientific">Crossiella equi</name>
    <dbReference type="NCBI Taxonomy" id="130796"/>
    <lineage>
        <taxon>Bacteria</taxon>
        <taxon>Bacillati</taxon>
        <taxon>Actinomycetota</taxon>
        <taxon>Actinomycetes</taxon>
        <taxon>Pseudonocardiales</taxon>
        <taxon>Pseudonocardiaceae</taxon>
        <taxon>Crossiella</taxon>
    </lineage>
</organism>
<dbReference type="Gene3D" id="2.130.10.10">
    <property type="entry name" value="YVTN repeat-like/Quinoprotein amine dehydrogenase"/>
    <property type="match status" value="2"/>
</dbReference>
<dbReference type="PANTHER" id="PTHR47197">
    <property type="entry name" value="PROTEIN NIRF"/>
    <property type="match status" value="1"/>
</dbReference>
<dbReference type="Pfam" id="PF10282">
    <property type="entry name" value="Lactonase"/>
    <property type="match status" value="1"/>
</dbReference>
<dbReference type="NCBIfam" id="TIGR02276">
    <property type="entry name" value="beta_rpt_yvtn"/>
    <property type="match status" value="1"/>
</dbReference>
<dbReference type="EMBL" id="JAGIOO010000001">
    <property type="protein sequence ID" value="MBP2474999.1"/>
    <property type="molecule type" value="Genomic_DNA"/>
</dbReference>
<dbReference type="InterPro" id="IPR011964">
    <property type="entry name" value="YVTN_b-propeller_repeat"/>
</dbReference>
<dbReference type="Proteomes" id="UP001519363">
    <property type="component" value="Unassembled WGS sequence"/>
</dbReference>
<feature type="compositionally biased region" description="Pro residues" evidence="1">
    <location>
        <begin position="416"/>
        <end position="430"/>
    </location>
</feature>
<evidence type="ECO:0000256" key="1">
    <source>
        <dbReference type="SAM" id="MobiDB-lite"/>
    </source>
</evidence>
<feature type="region of interest" description="Disordered" evidence="1">
    <location>
        <begin position="403"/>
        <end position="436"/>
    </location>
</feature>
<dbReference type="InterPro" id="IPR015943">
    <property type="entry name" value="WD40/YVTN_repeat-like_dom_sf"/>
</dbReference>
<comment type="caution">
    <text evidence="3">The sequence shown here is derived from an EMBL/GenBank/DDBJ whole genome shotgun (WGS) entry which is preliminary data.</text>
</comment>
<evidence type="ECO:0000256" key="2">
    <source>
        <dbReference type="SAM" id="Phobius"/>
    </source>
</evidence>
<keyword evidence="2" id="KW-0812">Transmembrane</keyword>
<dbReference type="InterPro" id="IPR011048">
    <property type="entry name" value="Haem_d1_sf"/>
</dbReference>
<dbReference type="InterPro" id="IPR051200">
    <property type="entry name" value="Host-pathogen_enzymatic-act"/>
</dbReference>
<proteinExistence type="predicted"/>
<sequence>MFHQLAAVALAAGALAGPADVAVRHEQVATVASPGANSLTALGAETWFTTTNVRASSVSALGAAHTVVAGPLTLGNLSAQLTADARTGTVYVVNRGVRDKKPSVSVVAAATREVKATVPVGSETVYPNGIAVHEDSGRVFVALEDGTVQVLAGQQVVATVPVGRGPDQVVVNGGHVYVSNLADNSVSVLNAGTAKVVATLPVGANPRGLVADEAGHRVHVLNQDNGTVSTINTDTNKIEGEAWPAGSAAGRAAFDPGTGLIYAVRTELGEVAVLDPAQRKAVGSLAVTTPSAVAVNPVLGTVNVVDSGKVQVFARFAPPVVRTHPADVTAATGTVLFTAAARGAVGTRWQESVDGGRSWADVPGATGAELPVRVEQRLSGRAYRAVFTNPTGSTPTTAAVLTVSNGQTTTPATTSVPPPTTTTTTPPPVPTTSAAPPVPRLANTGADPFFPLLTGLALLAAGTTLLVFHHRTKKRENT</sequence>
<reference evidence="3 4" key="1">
    <citation type="submission" date="2021-03" db="EMBL/GenBank/DDBJ databases">
        <title>Sequencing the genomes of 1000 actinobacteria strains.</title>
        <authorList>
            <person name="Klenk H.-P."/>
        </authorList>
    </citation>
    <scope>NUCLEOTIDE SEQUENCE [LARGE SCALE GENOMIC DNA]</scope>
    <source>
        <strain evidence="3 4">DSM 44580</strain>
    </source>
</reference>
<dbReference type="InterPro" id="IPR019405">
    <property type="entry name" value="Lactonase_7-beta_prop"/>
</dbReference>
<dbReference type="PANTHER" id="PTHR47197:SF3">
    <property type="entry name" value="DIHYDRO-HEME D1 DEHYDROGENASE"/>
    <property type="match status" value="1"/>
</dbReference>
<gene>
    <name evidence="3" type="ORF">JOF53_003871</name>
</gene>
<dbReference type="SUPFAM" id="SSF51004">
    <property type="entry name" value="C-terminal (heme d1) domain of cytochrome cd1-nitrite reductase"/>
    <property type="match status" value="1"/>
</dbReference>
<protein>
    <submittedName>
        <fullName evidence="3">YVTN family beta-propeller protein</fullName>
    </submittedName>
</protein>
<keyword evidence="2" id="KW-1133">Transmembrane helix</keyword>
<evidence type="ECO:0000313" key="4">
    <source>
        <dbReference type="Proteomes" id="UP001519363"/>
    </source>
</evidence>
<feature type="transmembrane region" description="Helical" evidence="2">
    <location>
        <begin position="449"/>
        <end position="468"/>
    </location>
</feature>
<dbReference type="RefSeq" id="WP_086783275.1">
    <property type="nucleotide sequence ID" value="NZ_JAGIOO010000001.1"/>
</dbReference>
<keyword evidence="2" id="KW-0472">Membrane</keyword>
<evidence type="ECO:0000313" key="3">
    <source>
        <dbReference type="EMBL" id="MBP2474999.1"/>
    </source>
</evidence>
<name>A0ABS5AFM2_9PSEU</name>
<accession>A0ABS5AFM2</accession>
<keyword evidence="4" id="KW-1185">Reference proteome</keyword>